<feature type="region of interest" description="Disordered" evidence="1">
    <location>
        <begin position="286"/>
        <end position="337"/>
    </location>
</feature>
<accession>A0A6S6VYJ9</accession>
<feature type="compositionally biased region" description="Low complexity" evidence="1">
    <location>
        <begin position="77"/>
        <end position="96"/>
    </location>
</feature>
<evidence type="ECO:0000313" key="4">
    <source>
        <dbReference type="Proteomes" id="UP000472372"/>
    </source>
</evidence>
<organism evidence="3 4">
    <name type="scientific">Pyrenophora teres f. teres</name>
    <dbReference type="NCBI Taxonomy" id="97479"/>
    <lineage>
        <taxon>Eukaryota</taxon>
        <taxon>Fungi</taxon>
        <taxon>Dikarya</taxon>
        <taxon>Ascomycota</taxon>
        <taxon>Pezizomycotina</taxon>
        <taxon>Dothideomycetes</taxon>
        <taxon>Pleosporomycetidae</taxon>
        <taxon>Pleosporales</taxon>
        <taxon>Pleosporineae</taxon>
        <taxon>Pleosporaceae</taxon>
        <taxon>Pyrenophora</taxon>
    </lineage>
</organism>
<gene>
    <name evidence="3" type="ORF">PTTW11_04132</name>
</gene>
<feature type="region of interest" description="Disordered" evidence="1">
    <location>
        <begin position="1"/>
        <end position="106"/>
    </location>
</feature>
<feature type="region of interest" description="Disordered" evidence="1">
    <location>
        <begin position="398"/>
        <end position="425"/>
    </location>
</feature>
<dbReference type="EMBL" id="HG992979">
    <property type="protein sequence ID" value="CAE7026768.1"/>
    <property type="molecule type" value="Genomic_DNA"/>
</dbReference>
<reference evidence="3" key="1">
    <citation type="submission" date="2021-02" db="EMBL/GenBank/DDBJ databases">
        <authorList>
            <person name="Syme A R."/>
            <person name="Syme A R."/>
            <person name="Moolhuijzen P."/>
        </authorList>
    </citation>
    <scope>NUCLEOTIDE SEQUENCE</scope>
    <source>
        <strain evidence="3">W1-1</strain>
    </source>
</reference>
<evidence type="ECO:0000313" key="3">
    <source>
        <dbReference type="EMBL" id="CAE7026768.1"/>
    </source>
</evidence>
<feature type="compositionally biased region" description="Basic and acidic residues" evidence="1">
    <location>
        <begin position="65"/>
        <end position="75"/>
    </location>
</feature>
<dbReference type="AlphaFoldDB" id="A0A6S6VYJ9"/>
<feature type="region of interest" description="Disordered" evidence="1">
    <location>
        <begin position="150"/>
        <end position="199"/>
    </location>
</feature>
<evidence type="ECO:0000256" key="2">
    <source>
        <dbReference type="SAM" id="Phobius"/>
    </source>
</evidence>
<sequence length="425" mass="45945">MARYQLRRPSPVTIFPRRVRRDVAAISSSVAMKEEEPESPGSPLSSPSSAGSQSSDSESDSDDEEHAKMKDEKKQQQQKLASSSDAAASTASSSRAVQTLGPDPTVASSQMPLASLLSMMNASANTSSIPQITGTTFSTVPRPTITSTITEIKSQTERKAQSTPTSTAPAPPPFLGTTARAGQTAPSSIPQETLPQEPEQRPIMTNEARIAAVVLGVLGILALVVCGLILLKRRKRRGRENYVPRDPDAFNPSNTNSAIAPEIVNVPDTAHTGAASSVFARLNGGTSGGGDGHITRSTDRSNTLFGGGSYARPETVSTNRSMSRIPPQTPNPFADPPLNKAYDVLNNRPRSTTLTDRGSWMNNPFKNPESERFDPFGELKDKARRERLRYLQEAKREAELQRQMEQKEAMGLRPDGMPLDQSGYR</sequence>
<feature type="transmembrane region" description="Helical" evidence="2">
    <location>
        <begin position="210"/>
        <end position="231"/>
    </location>
</feature>
<feature type="compositionally biased region" description="Polar residues" evidence="1">
    <location>
        <begin position="180"/>
        <end position="194"/>
    </location>
</feature>
<dbReference type="Proteomes" id="UP000472372">
    <property type="component" value="Chromosome 3"/>
</dbReference>
<feature type="compositionally biased region" description="Basic and acidic residues" evidence="1">
    <location>
        <begin position="398"/>
        <end position="410"/>
    </location>
</feature>
<keyword evidence="2" id="KW-1133">Transmembrane helix</keyword>
<evidence type="ECO:0000256" key="1">
    <source>
        <dbReference type="SAM" id="MobiDB-lite"/>
    </source>
</evidence>
<feature type="region of interest" description="Disordered" evidence="1">
    <location>
        <begin position="349"/>
        <end position="369"/>
    </location>
</feature>
<name>A0A6S6VYJ9_9PLEO</name>
<keyword evidence="2" id="KW-0812">Transmembrane</keyword>
<feature type="compositionally biased region" description="Polar residues" evidence="1">
    <location>
        <begin position="349"/>
        <end position="365"/>
    </location>
</feature>
<keyword evidence="2" id="KW-0472">Membrane</keyword>
<feature type="compositionally biased region" description="Low complexity" evidence="1">
    <location>
        <begin position="39"/>
        <end position="56"/>
    </location>
</feature>
<proteinExistence type="predicted"/>
<protein>
    <submittedName>
        <fullName evidence="3">Uncharacterized protein</fullName>
    </submittedName>
</protein>